<dbReference type="GeneID" id="6750687"/>
<dbReference type="OMA" id="FTIVCEI"/>
<keyword evidence="18" id="KW-1185">Reference proteome</keyword>
<feature type="transmembrane region" description="Helical" evidence="15">
    <location>
        <begin position="18"/>
        <end position="42"/>
    </location>
</feature>
<comment type="cofactor">
    <cofactor evidence="1">
        <name>Ca(2+)</name>
        <dbReference type="ChEBI" id="CHEBI:29108"/>
    </cofactor>
</comment>
<dbReference type="Pfam" id="PF01764">
    <property type="entry name" value="Lipase_3"/>
    <property type="match status" value="1"/>
</dbReference>
<dbReference type="GO" id="GO:0046872">
    <property type="term" value="F:metal ion binding"/>
    <property type="evidence" value="ECO:0007669"/>
    <property type="project" value="UniProtKB-KW"/>
</dbReference>
<protein>
    <recommendedName>
        <fullName evidence="14">sn-1-specific diacylglycerol lipase</fullName>
        <ecNumber evidence="14">3.1.1.116</ecNumber>
    </recommendedName>
</protein>
<reference evidence="17 18" key="1">
    <citation type="journal article" date="2008" name="Nature">
        <title>The Trichoplax genome and the nature of placozoans.</title>
        <authorList>
            <person name="Srivastava M."/>
            <person name="Begovic E."/>
            <person name="Chapman J."/>
            <person name="Putnam N.H."/>
            <person name="Hellsten U."/>
            <person name="Kawashima T."/>
            <person name="Kuo A."/>
            <person name="Mitros T."/>
            <person name="Salamov A."/>
            <person name="Carpenter M.L."/>
            <person name="Signorovitch A.Y."/>
            <person name="Moreno M.A."/>
            <person name="Kamm K."/>
            <person name="Grimwood J."/>
            <person name="Schmutz J."/>
            <person name="Shapiro H."/>
            <person name="Grigoriev I.V."/>
            <person name="Buss L.W."/>
            <person name="Schierwater B."/>
            <person name="Dellaporta S.L."/>
            <person name="Rokhsar D.S."/>
        </authorList>
    </citation>
    <scope>NUCLEOTIDE SEQUENCE [LARGE SCALE GENOMIC DNA]</scope>
    <source>
        <strain evidence="17 18">Grell-BS-1999</strain>
    </source>
</reference>
<evidence type="ECO:0000313" key="18">
    <source>
        <dbReference type="Proteomes" id="UP000009022"/>
    </source>
</evidence>
<keyword evidence="5 15" id="KW-0812">Transmembrane</keyword>
<evidence type="ECO:0000256" key="15">
    <source>
        <dbReference type="SAM" id="Phobius"/>
    </source>
</evidence>
<feature type="domain" description="Fungal lipase-type" evidence="16">
    <location>
        <begin position="368"/>
        <end position="495"/>
    </location>
</feature>
<keyword evidence="3" id="KW-1003">Cell membrane</keyword>
<dbReference type="OrthoDB" id="438440at2759"/>
<dbReference type="KEGG" id="tad:TRIADDRAFT_53546"/>
<dbReference type="InterPro" id="IPR002921">
    <property type="entry name" value="Fungal_lipase-type"/>
</dbReference>
<dbReference type="GO" id="GO:0046340">
    <property type="term" value="P:diacylglycerol catabolic process"/>
    <property type="evidence" value="ECO:0000318"/>
    <property type="project" value="GO_Central"/>
</dbReference>
<dbReference type="InParanoid" id="B3RPH5"/>
<keyword evidence="8" id="KW-0106">Calcium</keyword>
<dbReference type="CTD" id="6750687"/>
<evidence type="ECO:0000259" key="16">
    <source>
        <dbReference type="Pfam" id="PF01764"/>
    </source>
</evidence>
<dbReference type="PANTHER" id="PTHR45792">
    <property type="entry name" value="DIACYLGLYCEROL LIPASE HOMOLOG-RELATED"/>
    <property type="match status" value="1"/>
</dbReference>
<dbReference type="CDD" id="cd00519">
    <property type="entry name" value="Lipase_3"/>
    <property type="match status" value="1"/>
</dbReference>
<evidence type="ECO:0000256" key="11">
    <source>
        <dbReference type="ARBA" id="ARBA00023098"/>
    </source>
</evidence>
<feature type="transmembrane region" description="Helical" evidence="15">
    <location>
        <begin position="132"/>
        <end position="156"/>
    </location>
</feature>
<dbReference type="FunCoup" id="B3RPH5">
    <property type="interactions" value="685"/>
</dbReference>
<evidence type="ECO:0000313" key="17">
    <source>
        <dbReference type="EMBL" id="EDV28189.1"/>
    </source>
</evidence>
<dbReference type="RefSeq" id="XP_002110023.1">
    <property type="nucleotide sequence ID" value="XM_002109987.1"/>
</dbReference>
<keyword evidence="6" id="KW-0479">Metal-binding</keyword>
<evidence type="ECO:0000256" key="4">
    <source>
        <dbReference type="ARBA" id="ARBA00022553"/>
    </source>
</evidence>
<evidence type="ECO:0000256" key="5">
    <source>
        <dbReference type="ARBA" id="ARBA00022692"/>
    </source>
</evidence>
<dbReference type="InterPro" id="IPR029058">
    <property type="entry name" value="AB_hydrolase_fold"/>
</dbReference>
<evidence type="ECO:0000256" key="7">
    <source>
        <dbReference type="ARBA" id="ARBA00022801"/>
    </source>
</evidence>
<dbReference type="Gene3D" id="3.40.50.1820">
    <property type="entry name" value="alpha/beta hydrolase"/>
    <property type="match status" value="1"/>
</dbReference>
<gene>
    <name evidence="17" type="ORF">TRIADDRAFT_53546</name>
</gene>
<name>B3RPH5_TRIAD</name>
<dbReference type="InterPro" id="IPR052214">
    <property type="entry name" value="DAG_Lipase-Related"/>
</dbReference>
<comment type="catalytic activity">
    <reaction evidence="13">
        <text>a 1,2-diacyl-sn-glycerol + H2O = a 2-acylglycerol + a fatty acid + H(+)</text>
        <dbReference type="Rhea" id="RHEA:33275"/>
        <dbReference type="ChEBI" id="CHEBI:15377"/>
        <dbReference type="ChEBI" id="CHEBI:15378"/>
        <dbReference type="ChEBI" id="CHEBI:17389"/>
        <dbReference type="ChEBI" id="CHEBI:17815"/>
        <dbReference type="ChEBI" id="CHEBI:28868"/>
        <dbReference type="EC" id="3.1.1.116"/>
    </reaction>
    <physiologicalReaction direction="left-to-right" evidence="13">
        <dbReference type="Rhea" id="RHEA:33276"/>
    </physiologicalReaction>
</comment>
<evidence type="ECO:0000256" key="9">
    <source>
        <dbReference type="ARBA" id="ARBA00022963"/>
    </source>
</evidence>
<evidence type="ECO:0000256" key="12">
    <source>
        <dbReference type="ARBA" id="ARBA00023136"/>
    </source>
</evidence>
<dbReference type="HOGENOM" id="CLU_008300_2_1_1"/>
<evidence type="ECO:0000256" key="3">
    <source>
        <dbReference type="ARBA" id="ARBA00022475"/>
    </source>
</evidence>
<sequence length="608" mass="67778">MPALIAFGRRWGIGSDDLVCFGLGLAAIHIFGIVFFGIIYHLHDRNYPCPSISVLHIFLIGVFVILSCLIILELAIGIISSRGTIYNSRPRRSLRYFLYFRLLLMLPELTWTALGTYWTFADSSDCPGEDIIVVRAAILANWCLLFIFLVMAYCLFDPLGSLPLDGRFGQEELERAQRVWERRCRIVCCCAQADTDGQAYSELGALFASVFLNMGTVPSDIAAGLVLVHRQQEDSQLLAEIKNGSLTRNNKLVMNPFDMSRKEDQMTLWNLTHYANYAKAAYGWPFYVYHNMISSQCSLCQYYRCCSCIRKSRDDLPVVGDNCCSCNYASIRASTKLNREDILYARYIDKDYELPFFVAIDRFTKSIVVSIRGTLSLHDALTDLRALPEEINIDGVEDAYAHSGICNSARKIKILLEQEVGLGSIMNNYRGFKLVIVGHSLGAGAAAILSILLESTFPELSCYAYSPPGGLMSIPLSKYSQKLVTSAIYRNDLVPSDNENDSGNSTVEEVIPLLTAARVGSGSFGAIRNVTDIDLFLPGRIVHVLEDQPSRSCGSKPTYKAFWSDFTAFDALLVTSGMIGDHFPDGICDALLHLMDQYPHNFDTEITI</sequence>
<dbReference type="EMBL" id="DS985242">
    <property type="protein sequence ID" value="EDV28189.1"/>
    <property type="molecule type" value="Genomic_DNA"/>
</dbReference>
<dbReference type="GO" id="GO:0005886">
    <property type="term" value="C:plasma membrane"/>
    <property type="evidence" value="ECO:0007669"/>
    <property type="project" value="UniProtKB-SubCell"/>
</dbReference>
<proteinExistence type="predicted"/>
<evidence type="ECO:0000256" key="2">
    <source>
        <dbReference type="ARBA" id="ARBA00004651"/>
    </source>
</evidence>
<evidence type="ECO:0000256" key="10">
    <source>
        <dbReference type="ARBA" id="ARBA00022989"/>
    </source>
</evidence>
<comment type="subcellular location">
    <subcellularLocation>
        <location evidence="2">Cell membrane</location>
        <topology evidence="2">Multi-pass membrane protein</topology>
    </subcellularLocation>
</comment>
<evidence type="ECO:0000256" key="13">
    <source>
        <dbReference type="ARBA" id="ARBA00024531"/>
    </source>
</evidence>
<dbReference type="EC" id="3.1.1.116" evidence="14"/>
<keyword evidence="10 15" id="KW-1133">Transmembrane helix</keyword>
<dbReference type="GO" id="GO:0016298">
    <property type="term" value="F:lipase activity"/>
    <property type="evidence" value="ECO:0000318"/>
    <property type="project" value="GO_Central"/>
</dbReference>
<dbReference type="AlphaFoldDB" id="B3RPH5"/>
<keyword evidence="11" id="KW-0443">Lipid metabolism</keyword>
<dbReference type="PANTHER" id="PTHR45792:SF2">
    <property type="entry name" value="DIACYLGLYCEROL LIPASE-BETA"/>
    <property type="match status" value="1"/>
</dbReference>
<dbReference type="eggNOG" id="KOG2088">
    <property type="taxonomic scope" value="Eukaryota"/>
</dbReference>
<organism evidence="17 18">
    <name type="scientific">Trichoplax adhaerens</name>
    <name type="common">Trichoplax reptans</name>
    <dbReference type="NCBI Taxonomy" id="10228"/>
    <lineage>
        <taxon>Eukaryota</taxon>
        <taxon>Metazoa</taxon>
        <taxon>Placozoa</taxon>
        <taxon>Uniplacotomia</taxon>
        <taxon>Trichoplacea</taxon>
        <taxon>Trichoplacidae</taxon>
        <taxon>Trichoplax</taxon>
    </lineage>
</organism>
<keyword evidence="12 15" id="KW-0472">Membrane</keyword>
<accession>B3RPH5</accession>
<dbReference type="Proteomes" id="UP000009022">
    <property type="component" value="Unassembled WGS sequence"/>
</dbReference>
<feature type="transmembrane region" description="Helical" evidence="15">
    <location>
        <begin position="96"/>
        <end position="120"/>
    </location>
</feature>
<dbReference type="SUPFAM" id="SSF53474">
    <property type="entry name" value="alpha/beta-Hydrolases"/>
    <property type="match status" value="1"/>
</dbReference>
<feature type="transmembrane region" description="Helical" evidence="15">
    <location>
        <begin position="434"/>
        <end position="453"/>
    </location>
</feature>
<keyword evidence="9" id="KW-0442">Lipid degradation</keyword>
<dbReference type="PhylomeDB" id="B3RPH5"/>
<feature type="transmembrane region" description="Helical" evidence="15">
    <location>
        <begin position="54"/>
        <end position="76"/>
    </location>
</feature>
<evidence type="ECO:0000256" key="1">
    <source>
        <dbReference type="ARBA" id="ARBA00001913"/>
    </source>
</evidence>
<evidence type="ECO:0000256" key="6">
    <source>
        <dbReference type="ARBA" id="ARBA00022723"/>
    </source>
</evidence>
<keyword evidence="4" id="KW-0597">Phosphoprotein</keyword>
<dbReference type="GO" id="GO:0019369">
    <property type="term" value="P:arachidonate metabolic process"/>
    <property type="evidence" value="ECO:0000318"/>
    <property type="project" value="GO_Central"/>
</dbReference>
<evidence type="ECO:0000256" key="8">
    <source>
        <dbReference type="ARBA" id="ARBA00022837"/>
    </source>
</evidence>
<evidence type="ECO:0000256" key="14">
    <source>
        <dbReference type="ARBA" id="ARBA00026104"/>
    </source>
</evidence>
<keyword evidence="7" id="KW-0378">Hydrolase</keyword>